<evidence type="ECO:0000256" key="2">
    <source>
        <dbReference type="ARBA" id="ARBA00022475"/>
    </source>
</evidence>
<keyword evidence="8" id="KW-1185">Reference proteome</keyword>
<dbReference type="PANTHER" id="PTHR30482:SF4">
    <property type="entry name" value="SLR1201 PROTEIN"/>
    <property type="match status" value="1"/>
</dbReference>
<dbReference type="InterPro" id="IPR043428">
    <property type="entry name" value="LivM-like"/>
</dbReference>
<dbReference type="CDD" id="cd06581">
    <property type="entry name" value="TM_PBP1_LivM_like"/>
    <property type="match status" value="1"/>
</dbReference>
<feature type="transmembrane region" description="Helical" evidence="6">
    <location>
        <begin position="193"/>
        <end position="213"/>
    </location>
</feature>
<feature type="transmembrane region" description="Helical" evidence="6">
    <location>
        <begin position="65"/>
        <end position="83"/>
    </location>
</feature>
<dbReference type="GO" id="GO:0005886">
    <property type="term" value="C:plasma membrane"/>
    <property type="evidence" value="ECO:0007669"/>
    <property type="project" value="UniProtKB-SubCell"/>
</dbReference>
<gene>
    <name evidence="7" type="ORF">J40TS1_15870</name>
</gene>
<feature type="transmembrane region" description="Helical" evidence="6">
    <location>
        <begin position="144"/>
        <end position="163"/>
    </location>
</feature>
<proteinExistence type="predicted"/>
<dbReference type="GO" id="GO:0015658">
    <property type="term" value="F:branched-chain amino acid transmembrane transporter activity"/>
    <property type="evidence" value="ECO:0007669"/>
    <property type="project" value="InterPro"/>
</dbReference>
<dbReference type="Proteomes" id="UP000683139">
    <property type="component" value="Unassembled WGS sequence"/>
</dbReference>
<keyword evidence="3 6" id="KW-0812">Transmembrane</keyword>
<protein>
    <submittedName>
        <fullName evidence="7">ABC transporter permease</fullName>
    </submittedName>
</protein>
<feature type="transmembrane region" description="Helical" evidence="6">
    <location>
        <begin position="280"/>
        <end position="305"/>
    </location>
</feature>
<dbReference type="AlphaFoldDB" id="A0A919YM04"/>
<evidence type="ECO:0000256" key="1">
    <source>
        <dbReference type="ARBA" id="ARBA00004651"/>
    </source>
</evidence>
<dbReference type="NCBIfam" id="TIGR03408">
    <property type="entry name" value="urea_trans_UrtC"/>
    <property type="match status" value="1"/>
</dbReference>
<evidence type="ECO:0000256" key="4">
    <source>
        <dbReference type="ARBA" id="ARBA00022989"/>
    </source>
</evidence>
<keyword evidence="5 6" id="KW-0472">Membrane</keyword>
<organism evidence="7 8">
    <name type="scientific">Paenibacillus montaniterrae</name>
    <dbReference type="NCBI Taxonomy" id="429341"/>
    <lineage>
        <taxon>Bacteria</taxon>
        <taxon>Bacillati</taxon>
        <taxon>Bacillota</taxon>
        <taxon>Bacilli</taxon>
        <taxon>Bacillales</taxon>
        <taxon>Paenibacillaceae</taxon>
        <taxon>Paenibacillus</taxon>
    </lineage>
</organism>
<dbReference type="InterPro" id="IPR001851">
    <property type="entry name" value="ABC_transp_permease"/>
</dbReference>
<dbReference type="PANTHER" id="PTHR30482">
    <property type="entry name" value="HIGH-AFFINITY BRANCHED-CHAIN AMINO ACID TRANSPORT SYSTEM PERMEASE"/>
    <property type="match status" value="1"/>
</dbReference>
<sequence length="369" mass="40027">MELTAKASLQKKILLTSVYSIVVLFLLLAPTFLSDFRLSLLAKFLAFAIVAIGLDLIWGYSGILSLGHGVFFGLGAYCMGMFLKLEATGGKLPDFMSWSGLSEIPWFWKPFAHAWFALPAGILIPAALAFILGFFTFRNRIRGVYFTILTQALVIIVTTLFIGQQQYTGGTNGITGYQTIFGFSLSNQSTKTVLYLVTVVLLVAVFILCQRLVRSRSGRVLRAVRDAENRARFIGYNPSSYQLFVFCVSAGIAGLAGMLFVLHVGIISPTTMGIVPSIEIVLWVALGGRGTLIGAVIGAVLVNAAKSGLSETYPDSWLFFLGALFVIVVVFMPRGLVGLFNDIVGKLKPRMQTIMQAKGSKMKKAGSNG</sequence>
<feature type="transmembrane region" description="Helical" evidence="6">
    <location>
        <begin position="243"/>
        <end position="268"/>
    </location>
</feature>
<keyword evidence="2" id="KW-1003">Cell membrane</keyword>
<feature type="transmembrane region" description="Helical" evidence="6">
    <location>
        <begin position="114"/>
        <end position="137"/>
    </location>
</feature>
<evidence type="ECO:0000313" key="7">
    <source>
        <dbReference type="EMBL" id="GIP15945.1"/>
    </source>
</evidence>
<feature type="transmembrane region" description="Helical" evidence="6">
    <location>
        <begin position="12"/>
        <end position="32"/>
    </location>
</feature>
<comment type="caution">
    <text evidence="7">The sequence shown here is derived from an EMBL/GenBank/DDBJ whole genome shotgun (WGS) entry which is preliminary data.</text>
</comment>
<evidence type="ECO:0000256" key="5">
    <source>
        <dbReference type="ARBA" id="ARBA00023136"/>
    </source>
</evidence>
<dbReference type="Pfam" id="PF02653">
    <property type="entry name" value="BPD_transp_2"/>
    <property type="match status" value="1"/>
</dbReference>
<evidence type="ECO:0000313" key="8">
    <source>
        <dbReference type="Proteomes" id="UP000683139"/>
    </source>
</evidence>
<reference evidence="7" key="1">
    <citation type="submission" date="2021-03" db="EMBL/GenBank/DDBJ databases">
        <title>Antimicrobial resistance genes in bacteria isolated from Japanese honey, and their potential for conferring macrolide and lincosamide resistance in the American foulbrood pathogen Paenibacillus larvae.</title>
        <authorList>
            <person name="Okamoto M."/>
            <person name="Kumagai M."/>
            <person name="Kanamori H."/>
            <person name="Takamatsu D."/>
        </authorList>
    </citation>
    <scope>NUCLEOTIDE SEQUENCE</scope>
    <source>
        <strain evidence="7">J40TS1</strain>
    </source>
</reference>
<evidence type="ECO:0000256" key="3">
    <source>
        <dbReference type="ARBA" id="ARBA00022692"/>
    </source>
</evidence>
<dbReference type="RefSeq" id="WP_213514204.1">
    <property type="nucleotide sequence ID" value="NZ_BOSE01000002.1"/>
</dbReference>
<keyword evidence="4 6" id="KW-1133">Transmembrane helix</keyword>
<feature type="transmembrane region" description="Helical" evidence="6">
    <location>
        <begin position="317"/>
        <end position="340"/>
    </location>
</feature>
<feature type="transmembrane region" description="Helical" evidence="6">
    <location>
        <begin position="38"/>
        <end position="58"/>
    </location>
</feature>
<comment type="subcellular location">
    <subcellularLocation>
        <location evidence="1">Cell membrane</location>
        <topology evidence="1">Multi-pass membrane protein</topology>
    </subcellularLocation>
</comment>
<dbReference type="InterPro" id="IPR017778">
    <property type="entry name" value="ABC_transptr_urea_perm_UrtC"/>
</dbReference>
<evidence type="ECO:0000256" key="6">
    <source>
        <dbReference type="SAM" id="Phobius"/>
    </source>
</evidence>
<dbReference type="EMBL" id="BOSE01000002">
    <property type="protein sequence ID" value="GIP15945.1"/>
    <property type="molecule type" value="Genomic_DNA"/>
</dbReference>
<name>A0A919YM04_9BACL</name>
<accession>A0A919YM04</accession>